<evidence type="ECO:0000313" key="12">
    <source>
        <dbReference type="Proteomes" id="UP000008237"/>
    </source>
</evidence>
<keyword evidence="8 10" id="KW-0443">Lipid metabolism</keyword>
<dbReference type="GO" id="GO:0016125">
    <property type="term" value="P:sterol metabolic process"/>
    <property type="evidence" value="ECO:0007669"/>
    <property type="project" value="UniProtKB-UniRule"/>
</dbReference>
<keyword evidence="12" id="KW-1185">Reference proteome</keyword>
<evidence type="ECO:0000256" key="8">
    <source>
        <dbReference type="ARBA" id="ARBA00023098"/>
    </source>
</evidence>
<evidence type="ECO:0000256" key="1">
    <source>
        <dbReference type="ARBA" id="ARBA00004477"/>
    </source>
</evidence>
<evidence type="ECO:0000256" key="4">
    <source>
        <dbReference type="ARBA" id="ARBA00022692"/>
    </source>
</evidence>
<evidence type="ECO:0000256" key="3">
    <source>
        <dbReference type="ARBA" id="ARBA00022448"/>
    </source>
</evidence>
<dbReference type="STRING" id="610380.E2BWT2"/>
<dbReference type="GO" id="GO:0097036">
    <property type="term" value="P:regulation of plasma membrane sterol distribution"/>
    <property type="evidence" value="ECO:0007669"/>
    <property type="project" value="UniProtKB-UniRule"/>
</dbReference>
<evidence type="ECO:0000313" key="11">
    <source>
        <dbReference type="EMBL" id="EFN79796.1"/>
    </source>
</evidence>
<keyword evidence="7 10" id="KW-0445">Lipid transport</keyword>
<evidence type="ECO:0000256" key="7">
    <source>
        <dbReference type="ARBA" id="ARBA00023055"/>
    </source>
</evidence>
<evidence type="ECO:0000256" key="2">
    <source>
        <dbReference type="ARBA" id="ARBA00009187"/>
    </source>
</evidence>
<feature type="non-terminal residue" evidence="11">
    <location>
        <position position="177"/>
    </location>
</feature>
<comment type="similarity">
    <text evidence="2 10">Belongs to the ARV1 family.</text>
</comment>
<comment type="caution">
    <text evidence="10">Lacks conserved residue(s) required for the propagation of feature annotation.</text>
</comment>
<feature type="non-terminal residue" evidence="11">
    <location>
        <position position="1"/>
    </location>
</feature>
<keyword evidence="6 10" id="KW-1133">Transmembrane helix</keyword>
<evidence type="ECO:0000256" key="9">
    <source>
        <dbReference type="ARBA" id="ARBA00023136"/>
    </source>
</evidence>
<feature type="transmembrane region" description="Helical" evidence="10">
    <location>
        <begin position="114"/>
        <end position="135"/>
    </location>
</feature>
<dbReference type="OMA" id="EKPAYRH"/>
<dbReference type="OrthoDB" id="2192830at2759"/>
<sequence length="177" mass="20305">YVCINCGAECKELFRRYCPSVLKVLKCEECGLSADKYIEYDPVIVFVDLILIEKPAYRHLLYNSDFKSYWKLSVILWLAESSRAWSSCETNKAELTASKIDLVHNDALQDECNFYNLLLHTALAFAAFVCAVVIVTELKWFIIREKPYKYSVRDLSYALITGGCGKLLGLLGIVWRH</sequence>
<dbReference type="InterPro" id="IPR007290">
    <property type="entry name" value="Arv1"/>
</dbReference>
<evidence type="ECO:0000256" key="10">
    <source>
        <dbReference type="RuleBase" id="RU368065"/>
    </source>
</evidence>
<keyword evidence="5 10" id="KW-0256">Endoplasmic reticulum</keyword>
<comment type="function">
    <text evidence="10">Mediator of sterol homeostasis involved in sterol uptake, trafficking and distribution into membranes.</text>
</comment>
<dbReference type="EMBL" id="GL451188">
    <property type="protein sequence ID" value="EFN79796.1"/>
    <property type="molecule type" value="Genomic_DNA"/>
</dbReference>
<name>E2BWT2_HARSA</name>
<reference evidence="11 12" key="1">
    <citation type="journal article" date="2010" name="Science">
        <title>Genomic comparison of the ants Camponotus floridanus and Harpegnathos saltator.</title>
        <authorList>
            <person name="Bonasio R."/>
            <person name="Zhang G."/>
            <person name="Ye C."/>
            <person name="Mutti N.S."/>
            <person name="Fang X."/>
            <person name="Qin N."/>
            <person name="Donahue G."/>
            <person name="Yang P."/>
            <person name="Li Q."/>
            <person name="Li C."/>
            <person name="Zhang P."/>
            <person name="Huang Z."/>
            <person name="Berger S.L."/>
            <person name="Reinberg D."/>
            <person name="Wang J."/>
            <person name="Liebig J."/>
        </authorList>
    </citation>
    <scope>NUCLEOTIDE SEQUENCE [LARGE SCALE GENOMIC DNA]</scope>
    <source>
        <strain evidence="11 12">R22 G/1</strain>
    </source>
</reference>
<accession>E2BWT2</accession>
<dbReference type="GO" id="GO:0006665">
    <property type="term" value="P:sphingolipid metabolic process"/>
    <property type="evidence" value="ECO:0007669"/>
    <property type="project" value="TreeGrafter"/>
</dbReference>
<proteinExistence type="inferred from homology"/>
<gene>
    <name evidence="11" type="ORF">EAI_11002</name>
</gene>
<dbReference type="Proteomes" id="UP000008237">
    <property type="component" value="Unassembled WGS sequence"/>
</dbReference>
<keyword evidence="4 10" id="KW-0812">Transmembrane</keyword>
<dbReference type="GO" id="GO:0032366">
    <property type="term" value="P:intracellular sterol transport"/>
    <property type="evidence" value="ECO:0007669"/>
    <property type="project" value="UniProtKB-UniRule"/>
</dbReference>
<comment type="subcellular location">
    <subcellularLocation>
        <location evidence="1 10">Endoplasmic reticulum membrane</location>
        <topology evidence="1 10">Multi-pass membrane protein</topology>
    </subcellularLocation>
</comment>
<dbReference type="GO" id="GO:0005794">
    <property type="term" value="C:Golgi apparatus"/>
    <property type="evidence" value="ECO:0007669"/>
    <property type="project" value="TreeGrafter"/>
</dbReference>
<dbReference type="PANTHER" id="PTHR14467:SF0">
    <property type="entry name" value="PROTEIN ARV1"/>
    <property type="match status" value="1"/>
</dbReference>
<dbReference type="Pfam" id="PF04161">
    <property type="entry name" value="Arv1"/>
    <property type="match status" value="1"/>
</dbReference>
<evidence type="ECO:0000256" key="6">
    <source>
        <dbReference type="ARBA" id="ARBA00022989"/>
    </source>
</evidence>
<dbReference type="GO" id="GO:0005789">
    <property type="term" value="C:endoplasmic reticulum membrane"/>
    <property type="evidence" value="ECO:0007669"/>
    <property type="project" value="UniProtKB-SubCell"/>
</dbReference>
<feature type="transmembrane region" description="Helical" evidence="10">
    <location>
        <begin position="155"/>
        <end position="175"/>
    </location>
</feature>
<dbReference type="AlphaFoldDB" id="E2BWT2"/>
<organism evidence="12">
    <name type="scientific">Harpegnathos saltator</name>
    <name type="common">Jerdon's jumping ant</name>
    <dbReference type="NCBI Taxonomy" id="610380"/>
    <lineage>
        <taxon>Eukaryota</taxon>
        <taxon>Metazoa</taxon>
        <taxon>Ecdysozoa</taxon>
        <taxon>Arthropoda</taxon>
        <taxon>Hexapoda</taxon>
        <taxon>Insecta</taxon>
        <taxon>Pterygota</taxon>
        <taxon>Neoptera</taxon>
        <taxon>Endopterygota</taxon>
        <taxon>Hymenoptera</taxon>
        <taxon>Apocrita</taxon>
        <taxon>Aculeata</taxon>
        <taxon>Formicoidea</taxon>
        <taxon>Formicidae</taxon>
        <taxon>Ponerinae</taxon>
        <taxon>Ponerini</taxon>
        <taxon>Harpegnathos</taxon>
    </lineage>
</organism>
<keyword evidence="9 10" id="KW-0472">Membrane</keyword>
<dbReference type="PANTHER" id="PTHR14467">
    <property type="entry name" value="ARV1"/>
    <property type="match status" value="1"/>
</dbReference>
<keyword evidence="3 10" id="KW-0813">Transport</keyword>
<protein>
    <recommendedName>
        <fullName evidence="10">Protein ARV</fullName>
    </recommendedName>
</protein>
<evidence type="ECO:0000256" key="5">
    <source>
        <dbReference type="ARBA" id="ARBA00022824"/>
    </source>
</evidence>
<dbReference type="GO" id="GO:0032541">
    <property type="term" value="C:cortical endoplasmic reticulum"/>
    <property type="evidence" value="ECO:0007669"/>
    <property type="project" value="TreeGrafter"/>
</dbReference>
<dbReference type="InParanoid" id="E2BWT2"/>